<dbReference type="InterPro" id="IPR005288">
    <property type="entry name" value="NadB"/>
</dbReference>
<dbReference type="Gene3D" id="3.50.50.60">
    <property type="entry name" value="FAD/NAD(P)-binding domain"/>
    <property type="match status" value="1"/>
</dbReference>
<dbReference type="EMBL" id="SORZ01000002">
    <property type="protein sequence ID" value="TPW34445.1"/>
    <property type="molecule type" value="Genomic_DNA"/>
</dbReference>
<evidence type="ECO:0000256" key="4">
    <source>
        <dbReference type="ARBA" id="ARBA00012173"/>
    </source>
</evidence>
<feature type="domain" description="Fumarate reductase/succinate dehydrogenase flavoprotein-like C-terminal" evidence="11">
    <location>
        <begin position="466"/>
        <end position="491"/>
    </location>
</feature>
<comment type="pathway">
    <text evidence="2">Cofactor biosynthesis; NAD(+) biosynthesis; iminoaspartate from L-aspartate (oxidase route): step 1/1.</text>
</comment>
<evidence type="ECO:0000256" key="3">
    <source>
        <dbReference type="ARBA" id="ARBA00008562"/>
    </source>
</evidence>
<dbReference type="PANTHER" id="PTHR42716">
    <property type="entry name" value="L-ASPARTATE OXIDASE"/>
    <property type="match status" value="1"/>
</dbReference>
<evidence type="ECO:0000256" key="6">
    <source>
        <dbReference type="ARBA" id="ARBA00022642"/>
    </source>
</evidence>
<comment type="similarity">
    <text evidence="3">Belongs to the FAD-dependent oxidoreductase 2 family. NadB subfamily.</text>
</comment>
<dbReference type="SUPFAM" id="SSF56425">
    <property type="entry name" value="Succinate dehydrogenase/fumarate reductase flavoprotein, catalytic domain"/>
    <property type="match status" value="1"/>
</dbReference>
<evidence type="ECO:0000313" key="13">
    <source>
        <dbReference type="Proteomes" id="UP000315037"/>
    </source>
</evidence>
<dbReference type="RefSeq" id="WP_165601028.1">
    <property type="nucleotide sequence ID" value="NZ_SORZ01000002.1"/>
</dbReference>
<keyword evidence="7" id="KW-0274">FAD</keyword>
<evidence type="ECO:0000259" key="11">
    <source>
        <dbReference type="Pfam" id="PF02910"/>
    </source>
</evidence>
<dbReference type="InterPro" id="IPR037099">
    <property type="entry name" value="Fum_R/Succ_DH_flav-like_C_sf"/>
</dbReference>
<dbReference type="Gene3D" id="1.20.58.100">
    <property type="entry name" value="Fumarate reductase/succinate dehydrogenase flavoprotein-like, C-terminal domain"/>
    <property type="match status" value="1"/>
</dbReference>
<dbReference type="EC" id="1.4.3.16" evidence="4"/>
<evidence type="ECO:0000256" key="9">
    <source>
        <dbReference type="ARBA" id="ARBA00048305"/>
    </source>
</evidence>
<dbReference type="AlphaFoldDB" id="A0A506UMA9"/>
<evidence type="ECO:0000256" key="8">
    <source>
        <dbReference type="ARBA" id="ARBA00023002"/>
    </source>
</evidence>
<evidence type="ECO:0000256" key="7">
    <source>
        <dbReference type="ARBA" id="ARBA00022827"/>
    </source>
</evidence>
<dbReference type="UniPathway" id="UPA00253">
    <property type="reaction ID" value="UER00326"/>
</dbReference>
<dbReference type="Proteomes" id="UP000315037">
    <property type="component" value="Unassembled WGS sequence"/>
</dbReference>
<dbReference type="PANTHER" id="PTHR42716:SF2">
    <property type="entry name" value="L-ASPARTATE OXIDASE, CHLOROPLASTIC"/>
    <property type="match status" value="1"/>
</dbReference>
<dbReference type="SUPFAM" id="SSF46977">
    <property type="entry name" value="Succinate dehydrogenase/fumarate reductase flavoprotein C-terminal domain"/>
    <property type="match status" value="1"/>
</dbReference>
<evidence type="ECO:0000256" key="5">
    <source>
        <dbReference type="ARBA" id="ARBA00022630"/>
    </source>
</evidence>
<dbReference type="Pfam" id="PF00890">
    <property type="entry name" value="FAD_binding_2"/>
    <property type="match status" value="1"/>
</dbReference>
<gene>
    <name evidence="12" type="ORF">E3202_08145</name>
</gene>
<dbReference type="PRINTS" id="PR00368">
    <property type="entry name" value="FADPNR"/>
</dbReference>
<accession>A0A506UMA9</accession>
<evidence type="ECO:0000259" key="10">
    <source>
        <dbReference type="Pfam" id="PF00890"/>
    </source>
</evidence>
<dbReference type="InterPro" id="IPR015939">
    <property type="entry name" value="Fum_Rdtase/Succ_DH_flav-like_C"/>
</dbReference>
<dbReference type="InterPro" id="IPR027477">
    <property type="entry name" value="Succ_DH/fumarate_Rdtase_cat_sf"/>
</dbReference>
<dbReference type="InterPro" id="IPR003953">
    <property type="entry name" value="FAD-dep_OxRdtase_2_FAD-bd"/>
</dbReference>
<name>A0A506UMA9_9PROT</name>
<dbReference type="InterPro" id="IPR036188">
    <property type="entry name" value="FAD/NAD-bd_sf"/>
</dbReference>
<keyword evidence="13" id="KW-1185">Reference proteome</keyword>
<organism evidence="12 13">
    <name type="scientific">Oecophyllibacter saccharovorans</name>
    <dbReference type="NCBI Taxonomy" id="2558360"/>
    <lineage>
        <taxon>Bacteria</taxon>
        <taxon>Pseudomonadati</taxon>
        <taxon>Pseudomonadota</taxon>
        <taxon>Alphaproteobacteria</taxon>
        <taxon>Acetobacterales</taxon>
        <taxon>Acetobacteraceae</taxon>
        <taxon>Oecophyllibacter</taxon>
    </lineage>
</organism>
<dbReference type="SUPFAM" id="SSF51905">
    <property type="entry name" value="FAD/NAD(P)-binding domain"/>
    <property type="match status" value="1"/>
</dbReference>
<comment type="catalytic activity">
    <reaction evidence="9">
        <text>L-aspartate + O2 = iminosuccinate + H2O2</text>
        <dbReference type="Rhea" id="RHEA:25876"/>
        <dbReference type="ChEBI" id="CHEBI:15379"/>
        <dbReference type="ChEBI" id="CHEBI:16240"/>
        <dbReference type="ChEBI" id="CHEBI:29991"/>
        <dbReference type="ChEBI" id="CHEBI:77875"/>
        <dbReference type="EC" id="1.4.3.16"/>
    </reaction>
    <physiologicalReaction direction="left-to-right" evidence="9">
        <dbReference type="Rhea" id="RHEA:25877"/>
    </physiologicalReaction>
</comment>
<proteinExistence type="inferred from homology"/>
<reference evidence="12 13" key="1">
    <citation type="submission" date="2019-03" db="EMBL/GenBank/DDBJ databases">
        <title>The complete genome sequence of Neokomagataea sp. Jb2 NBRC113641.</title>
        <authorList>
            <person name="Chua K.-O."/>
            <person name="Chan K.-G."/>
            <person name="See-Too W.-S."/>
        </authorList>
    </citation>
    <scope>NUCLEOTIDE SEQUENCE [LARGE SCALE GENOMIC DNA]</scope>
    <source>
        <strain evidence="12 13">Jb2</strain>
    </source>
</reference>
<protein>
    <recommendedName>
        <fullName evidence="4">L-aspartate oxidase</fullName>
        <ecNumber evidence="4">1.4.3.16</ecNumber>
    </recommendedName>
</protein>
<keyword evidence="8 12" id="KW-0560">Oxidoreductase</keyword>
<keyword evidence="6" id="KW-0662">Pyridine nucleotide biosynthesis</keyword>
<evidence type="ECO:0000256" key="1">
    <source>
        <dbReference type="ARBA" id="ARBA00001974"/>
    </source>
</evidence>
<evidence type="ECO:0000313" key="12">
    <source>
        <dbReference type="EMBL" id="TPW34445.1"/>
    </source>
</evidence>
<dbReference type="NCBIfam" id="NF005701">
    <property type="entry name" value="PRK07512.1"/>
    <property type="match status" value="1"/>
</dbReference>
<dbReference type="Pfam" id="PF02910">
    <property type="entry name" value="Succ_DH_flav_C"/>
    <property type="match status" value="1"/>
</dbReference>
<dbReference type="GO" id="GO:0034628">
    <property type="term" value="P:'de novo' NAD+ biosynthetic process from L-aspartate"/>
    <property type="evidence" value="ECO:0007669"/>
    <property type="project" value="TreeGrafter"/>
</dbReference>
<comment type="cofactor">
    <cofactor evidence="1">
        <name>FAD</name>
        <dbReference type="ChEBI" id="CHEBI:57692"/>
    </cofactor>
</comment>
<sequence length="522" mass="54056">MASSPTPADDLASLAGLPVIVGAGIAGLSTALHLNAPCVLVSNAPMGTGGSSPLAQGGLSAAIGPADSPALHARDTLQAGVGLCDERMVQAMTEAGPQTVAQLLAWGVPLAHDGNGQLALHLEAAHSQPRVVFAGGDASGRLMAEALARQVQARPDIHVLTPAQARRIVVRGGQVRGVELELDGGTQLLPTTQLVIATGGLGGLYEGATVPAAQKGGGLAMAARAGAALADMEFTQFHPTALDTGQPGQRPLISEAVRGAGALLVDETGARFTEELAPRDVVTRALAAHLAAGHQVFLDGRNLRGGRFSELFPTIHATCLQHGWDADRQPIPVRPAMHYHMGGIWVDRQCRSTLPGLYAVGEAACTGLHGANRLASNSLLEACVTGRWAAEAILQSRSGQESPWPASPPVGQVEPQEIPTPMPDTAALTVGELMWRHAGINRTRAGLQEVLATLGPRAVHDDAALMGCFVAAAALMRRESRGAHARLDHPRTLPAAQAPRRSLTLAGLEAFIPRFSPCKDSA</sequence>
<feature type="domain" description="FAD-dependent oxidoreductase 2 FAD-binding" evidence="10">
    <location>
        <begin position="19"/>
        <end position="379"/>
    </location>
</feature>
<dbReference type="Gene3D" id="3.90.700.10">
    <property type="entry name" value="Succinate dehydrogenase/fumarate reductase flavoprotein, catalytic domain"/>
    <property type="match status" value="1"/>
</dbReference>
<dbReference type="GO" id="GO:0008734">
    <property type="term" value="F:L-aspartate oxidase activity"/>
    <property type="evidence" value="ECO:0007669"/>
    <property type="project" value="UniProtKB-EC"/>
</dbReference>
<evidence type="ECO:0000256" key="2">
    <source>
        <dbReference type="ARBA" id="ARBA00004950"/>
    </source>
</evidence>
<comment type="caution">
    <text evidence="12">The sequence shown here is derived from an EMBL/GenBank/DDBJ whole genome shotgun (WGS) entry which is preliminary data.</text>
</comment>
<keyword evidence="5" id="KW-0285">Flavoprotein</keyword>